<protein>
    <submittedName>
        <fullName evidence="2">Methyltransferase domain protein</fullName>
    </submittedName>
</protein>
<dbReference type="Proteomes" id="UP000003178">
    <property type="component" value="Unassembled WGS sequence"/>
</dbReference>
<reference evidence="2 3" key="1">
    <citation type="submission" date="2008-09" db="EMBL/GenBank/DDBJ databases">
        <authorList>
            <person name="Fulton L."/>
            <person name="Clifton S."/>
            <person name="Fulton B."/>
            <person name="Xu J."/>
            <person name="Minx P."/>
            <person name="Pepin K.H."/>
            <person name="Johnson M."/>
            <person name="Thiruvilangam P."/>
            <person name="Bhonagiri V."/>
            <person name="Nash W.E."/>
            <person name="Mardis E.R."/>
            <person name="Wilson R.K."/>
        </authorList>
    </citation>
    <scope>NUCLEOTIDE SEQUENCE [LARGE SCALE GENOMIC DNA]</scope>
    <source>
        <strain evidence="2 3">DSM 13275</strain>
    </source>
</reference>
<dbReference type="Pfam" id="PF08241">
    <property type="entry name" value="Methyltransf_11"/>
    <property type="match status" value="1"/>
</dbReference>
<comment type="caution">
    <text evidence="2">The sequence shown here is derived from an EMBL/GenBank/DDBJ whole genome shotgun (WGS) entry which is preliminary data.</text>
</comment>
<name>B6FY57_PEPHT</name>
<reference evidence="2 3" key="2">
    <citation type="submission" date="2008-10" db="EMBL/GenBank/DDBJ databases">
        <title>Draft genome sequence of Clostridium hiranonis (DSM 13275).</title>
        <authorList>
            <person name="Sudarsanam P."/>
            <person name="Ley R."/>
            <person name="Guruge J."/>
            <person name="Turnbaugh P.J."/>
            <person name="Mahowald M."/>
            <person name="Liep D."/>
            <person name="Gordon J."/>
        </authorList>
    </citation>
    <scope>NUCLEOTIDE SEQUENCE [LARGE SCALE GENOMIC DNA]</scope>
    <source>
        <strain evidence="2 3">DSM 13275</strain>
    </source>
</reference>
<evidence type="ECO:0000259" key="1">
    <source>
        <dbReference type="Pfam" id="PF08241"/>
    </source>
</evidence>
<dbReference type="EMBL" id="ABWP01000031">
    <property type="protein sequence ID" value="EEA85542.1"/>
    <property type="molecule type" value="Genomic_DNA"/>
</dbReference>
<sequence length="192" mass="22344">MNVVKKVLFHLADEDEKLNGNGIDFLLKHLDYSIGEKVLLVGDIGRLGKELRLSGLNVTILEDSDYEDMCYSLVHNENCDFVKGKLEYLPFEDNYFSKVIVLEQFNHTSNYEKASSEISRVLKNNGELILEDLNMDNIKNKMKYLKRRICGLCANHCNPSDIKRIFSNLRFDGVMEDFESKRYVYVARKRML</sequence>
<dbReference type="GO" id="GO:0008757">
    <property type="term" value="F:S-adenosylmethionine-dependent methyltransferase activity"/>
    <property type="evidence" value="ECO:0007669"/>
    <property type="project" value="InterPro"/>
</dbReference>
<evidence type="ECO:0000313" key="3">
    <source>
        <dbReference type="Proteomes" id="UP000003178"/>
    </source>
</evidence>
<dbReference type="STRING" id="500633.CLOHIR_00808"/>
<keyword evidence="2" id="KW-0808">Transferase</keyword>
<feature type="domain" description="Methyltransferase type 11" evidence="1">
    <location>
        <begin position="49"/>
        <end position="130"/>
    </location>
</feature>
<dbReference type="InterPro" id="IPR013216">
    <property type="entry name" value="Methyltransf_11"/>
</dbReference>
<dbReference type="InterPro" id="IPR029063">
    <property type="entry name" value="SAM-dependent_MTases_sf"/>
</dbReference>
<dbReference type="AlphaFoldDB" id="B6FY57"/>
<organism evidence="2 3">
    <name type="scientific">Peptacetobacter hiranonis (strain DSM 13275 / JCM 10541 / KCTC 15199 / TO-931)</name>
    <name type="common">Clostridium hiranonis</name>
    <dbReference type="NCBI Taxonomy" id="500633"/>
    <lineage>
        <taxon>Bacteria</taxon>
        <taxon>Bacillati</taxon>
        <taxon>Bacillota</taxon>
        <taxon>Clostridia</taxon>
        <taxon>Peptostreptococcales</taxon>
        <taxon>Peptostreptococcaceae</taxon>
        <taxon>Peptacetobacter</taxon>
    </lineage>
</organism>
<dbReference type="HOGENOM" id="CLU_1413002_0_0_9"/>
<evidence type="ECO:0000313" key="2">
    <source>
        <dbReference type="EMBL" id="EEA85542.1"/>
    </source>
</evidence>
<keyword evidence="3" id="KW-1185">Reference proteome</keyword>
<accession>B6FY57</accession>
<dbReference type="SUPFAM" id="SSF53335">
    <property type="entry name" value="S-adenosyl-L-methionine-dependent methyltransferases"/>
    <property type="match status" value="1"/>
</dbReference>
<keyword evidence="2" id="KW-0489">Methyltransferase</keyword>
<gene>
    <name evidence="2" type="ORF">CLOHIR_00808</name>
</gene>
<proteinExistence type="predicted"/>
<dbReference type="GO" id="GO:0032259">
    <property type="term" value="P:methylation"/>
    <property type="evidence" value="ECO:0007669"/>
    <property type="project" value="UniProtKB-KW"/>
</dbReference>
<dbReference type="eggNOG" id="COG2226">
    <property type="taxonomic scope" value="Bacteria"/>
</dbReference>
<dbReference type="Gene3D" id="3.40.50.150">
    <property type="entry name" value="Vaccinia Virus protein VP39"/>
    <property type="match status" value="1"/>
</dbReference>